<accession>A0A1A6HUX0</accession>
<proteinExistence type="predicted"/>
<evidence type="ECO:0000313" key="2">
    <source>
        <dbReference type="Proteomes" id="UP000092124"/>
    </source>
</evidence>
<protein>
    <submittedName>
        <fullName evidence="1">Uncharacterized protein</fullName>
    </submittedName>
</protein>
<gene>
    <name evidence="1" type="ORF">A6R68_23757</name>
</gene>
<dbReference type="STRING" id="56216.A0A1A6HUX0"/>
<dbReference type="PANTHER" id="PTHR46933">
    <property type="entry name" value="MYB/SANT-LIKE DNA-BINDING DOMAIN-CONTAINING PROTEIN 2"/>
    <property type="match status" value="1"/>
</dbReference>
<dbReference type="EMBL" id="LZPO01008111">
    <property type="protein sequence ID" value="OBS82248.1"/>
    <property type="molecule type" value="Genomic_DNA"/>
</dbReference>
<dbReference type="PANTHER" id="PTHR46933:SF1">
    <property type="entry name" value="MYB_SANT-LIKE DNA-BINDING DOMAIN-CONTAINING PROTEIN 2"/>
    <property type="match status" value="1"/>
</dbReference>
<feature type="non-terminal residue" evidence="1">
    <location>
        <position position="202"/>
    </location>
</feature>
<comment type="caution">
    <text evidence="1">The sequence shown here is derived from an EMBL/GenBank/DDBJ whole genome shotgun (WGS) entry which is preliminary data.</text>
</comment>
<dbReference type="Proteomes" id="UP000092124">
    <property type="component" value="Unassembled WGS sequence"/>
</dbReference>
<evidence type="ECO:0000313" key="1">
    <source>
        <dbReference type="EMBL" id="OBS82248.1"/>
    </source>
</evidence>
<sequence>FPEFEVGRVCRRPSFLPIGDVPCALKFLIVRGAALSPVLSPLLLCSQVPLGKRLREYFNSEKPEGRIIMTRVQKMNWKNVYYKFLEITISEARCLELHMEVDWIPIAHSKPTGGNVVQYLLPGGIPKSPGLYAIGYEECIERPLSPDVERQALDPGKEGRVGLEALSAQASLQVEIEPTRIIYCYLGIAELLGKGKNRCMPC</sequence>
<feature type="non-terminal residue" evidence="1">
    <location>
        <position position="1"/>
    </location>
</feature>
<dbReference type="AlphaFoldDB" id="A0A1A6HUX0"/>
<organism evidence="1 2">
    <name type="scientific">Neotoma lepida</name>
    <name type="common">Desert woodrat</name>
    <dbReference type="NCBI Taxonomy" id="56216"/>
    <lineage>
        <taxon>Eukaryota</taxon>
        <taxon>Metazoa</taxon>
        <taxon>Chordata</taxon>
        <taxon>Craniata</taxon>
        <taxon>Vertebrata</taxon>
        <taxon>Euteleostomi</taxon>
        <taxon>Mammalia</taxon>
        <taxon>Eutheria</taxon>
        <taxon>Euarchontoglires</taxon>
        <taxon>Glires</taxon>
        <taxon>Rodentia</taxon>
        <taxon>Myomorpha</taxon>
        <taxon>Muroidea</taxon>
        <taxon>Cricetidae</taxon>
        <taxon>Neotominae</taxon>
        <taxon>Neotoma</taxon>
    </lineage>
</organism>
<dbReference type="InterPro" id="IPR042792">
    <property type="entry name" value="MSANTD2"/>
</dbReference>
<dbReference type="OrthoDB" id="691673at2759"/>
<name>A0A1A6HUX0_NEOLE</name>
<reference evidence="1 2" key="1">
    <citation type="submission" date="2016-06" db="EMBL/GenBank/DDBJ databases">
        <title>The Draft Genome Sequence and Annotation of the Desert Woodrat Neotoma lepida.</title>
        <authorList>
            <person name="Campbell M."/>
            <person name="Oakeson K.F."/>
            <person name="Yandell M."/>
            <person name="Halpert J.R."/>
            <person name="Dearing D."/>
        </authorList>
    </citation>
    <scope>NUCLEOTIDE SEQUENCE [LARGE SCALE GENOMIC DNA]</scope>
    <source>
        <strain evidence="1">417</strain>
        <tissue evidence="1">Liver</tissue>
    </source>
</reference>
<keyword evidence="2" id="KW-1185">Reference proteome</keyword>